<dbReference type="Proteomes" id="UP000762676">
    <property type="component" value="Unassembled WGS sequence"/>
</dbReference>
<sequence length="224" mass="25227">MTCSNKSELSWSGYDKELKTCSNKSGFSWIRVWRSAHDLLKQIRIVVDQGIAQSSRIAPTNPDCSGSGYGAELKTFFNKSGLSWIRVWRSAQDLLQEIWIIVDQGYDAEFKTCSNKSGLSRIRVWRRAHDLLKQIRIVVDQGMAQSSRFSQTNPDRVDQGMVQSSRLAPTNPDCRGSGYGAELRTCSNKSGLSWTWAWLGAEFKTSSDKVSRRPDFAISKTNTT</sequence>
<accession>A0AAV4IER6</accession>
<proteinExistence type="predicted"/>
<reference evidence="1 2" key="1">
    <citation type="journal article" date="2021" name="Elife">
        <title>Chloroplast acquisition without the gene transfer in kleptoplastic sea slugs, Plakobranchus ocellatus.</title>
        <authorList>
            <person name="Maeda T."/>
            <person name="Takahashi S."/>
            <person name="Yoshida T."/>
            <person name="Shimamura S."/>
            <person name="Takaki Y."/>
            <person name="Nagai Y."/>
            <person name="Toyoda A."/>
            <person name="Suzuki Y."/>
            <person name="Arimoto A."/>
            <person name="Ishii H."/>
            <person name="Satoh N."/>
            <person name="Nishiyama T."/>
            <person name="Hasebe M."/>
            <person name="Maruyama T."/>
            <person name="Minagawa J."/>
            <person name="Obokata J."/>
            <person name="Shigenobu S."/>
        </authorList>
    </citation>
    <scope>NUCLEOTIDE SEQUENCE [LARGE SCALE GENOMIC DNA]</scope>
</reference>
<protein>
    <submittedName>
        <fullName evidence="1">Uncharacterized protein</fullName>
    </submittedName>
</protein>
<comment type="caution">
    <text evidence="1">The sequence shown here is derived from an EMBL/GenBank/DDBJ whole genome shotgun (WGS) entry which is preliminary data.</text>
</comment>
<name>A0AAV4IER6_9GAST</name>
<keyword evidence="2" id="KW-1185">Reference proteome</keyword>
<gene>
    <name evidence="1" type="ORF">ElyMa_001328100</name>
</gene>
<organism evidence="1 2">
    <name type="scientific">Elysia marginata</name>
    <dbReference type="NCBI Taxonomy" id="1093978"/>
    <lineage>
        <taxon>Eukaryota</taxon>
        <taxon>Metazoa</taxon>
        <taxon>Spiralia</taxon>
        <taxon>Lophotrochozoa</taxon>
        <taxon>Mollusca</taxon>
        <taxon>Gastropoda</taxon>
        <taxon>Heterobranchia</taxon>
        <taxon>Euthyneura</taxon>
        <taxon>Panpulmonata</taxon>
        <taxon>Sacoglossa</taxon>
        <taxon>Placobranchoidea</taxon>
        <taxon>Plakobranchidae</taxon>
        <taxon>Elysia</taxon>
    </lineage>
</organism>
<dbReference type="AlphaFoldDB" id="A0AAV4IER6"/>
<dbReference type="EMBL" id="BMAT01002630">
    <property type="protein sequence ID" value="GFS10629.1"/>
    <property type="molecule type" value="Genomic_DNA"/>
</dbReference>
<evidence type="ECO:0000313" key="2">
    <source>
        <dbReference type="Proteomes" id="UP000762676"/>
    </source>
</evidence>
<evidence type="ECO:0000313" key="1">
    <source>
        <dbReference type="EMBL" id="GFS10629.1"/>
    </source>
</evidence>